<dbReference type="KEGG" id="ams:AMIS_50660"/>
<dbReference type="Pfam" id="PF10604">
    <property type="entry name" value="Polyketide_cyc2"/>
    <property type="match status" value="1"/>
</dbReference>
<dbReference type="InterPro" id="IPR005031">
    <property type="entry name" value="COQ10_START"/>
</dbReference>
<accession>I0HB99</accession>
<dbReference type="SUPFAM" id="SSF55961">
    <property type="entry name" value="Bet v1-like"/>
    <property type="match status" value="2"/>
</dbReference>
<dbReference type="Proteomes" id="UP000007882">
    <property type="component" value="Chromosome"/>
</dbReference>
<dbReference type="STRING" id="512565.AMIS_50660"/>
<dbReference type="Pfam" id="PF03364">
    <property type="entry name" value="Polyketide_cyc"/>
    <property type="match status" value="1"/>
</dbReference>
<evidence type="ECO:0000313" key="3">
    <source>
        <dbReference type="Proteomes" id="UP000007882"/>
    </source>
</evidence>
<evidence type="ECO:0000313" key="2">
    <source>
        <dbReference type="EMBL" id="BAL90286.1"/>
    </source>
</evidence>
<dbReference type="Gene3D" id="3.30.530.20">
    <property type="match status" value="2"/>
</dbReference>
<reference evidence="2 3" key="1">
    <citation type="submission" date="2012-02" db="EMBL/GenBank/DDBJ databases">
        <title>Complete genome sequence of Actinoplanes missouriensis 431 (= NBRC 102363).</title>
        <authorList>
            <person name="Ohnishi Y."/>
            <person name="Ishikawa J."/>
            <person name="Sekine M."/>
            <person name="Hosoyama A."/>
            <person name="Harada T."/>
            <person name="Narita H."/>
            <person name="Hata T."/>
            <person name="Konno Y."/>
            <person name="Tutikane K."/>
            <person name="Fujita N."/>
            <person name="Horinouchi S."/>
            <person name="Hayakawa M."/>
        </authorList>
    </citation>
    <scope>NUCLEOTIDE SEQUENCE [LARGE SCALE GENOMIC DNA]</scope>
    <source>
        <strain evidence="3">ATCC 14538 / DSM 43046 / CBS 188.64 / JCM 3121 / NBRC 102363 / NCIMB 12654 / NRRL B-3342 / UNCC 431</strain>
    </source>
</reference>
<dbReference type="HOGENOM" id="CLU_049174_0_0_11"/>
<dbReference type="EMBL" id="AP012319">
    <property type="protein sequence ID" value="BAL90286.1"/>
    <property type="molecule type" value="Genomic_DNA"/>
</dbReference>
<keyword evidence="3" id="KW-1185">Reference proteome</keyword>
<dbReference type="RefSeq" id="WP_014445175.1">
    <property type="nucleotide sequence ID" value="NC_017093.1"/>
</dbReference>
<dbReference type="PATRIC" id="fig|512565.3.peg.5060"/>
<dbReference type="InterPro" id="IPR023393">
    <property type="entry name" value="START-like_dom_sf"/>
</dbReference>
<proteinExistence type="predicted"/>
<name>I0HB99_ACTM4</name>
<dbReference type="InterPro" id="IPR019587">
    <property type="entry name" value="Polyketide_cyclase/dehydratase"/>
</dbReference>
<feature type="domain" description="Coenzyme Q-binding protein COQ10 START" evidence="1">
    <location>
        <begin position="26"/>
        <end position="130"/>
    </location>
</feature>
<sequence length="324" mass="36103">MSREDGQMTQPRTPRHHREHTLISTASADALYSLAADVRRWPAVFEPTVYVRLLEHGQLEHGEHTERFQIWATVGAGVRTWQSRRELDPRRRRIGFAQEHTTAPFTAMRGGWEFQSLPTGGTRIVLRHDFALTDDTPATLEWADRALDTNSEKELAALARIAELGHPVDELVFSFTDTVDTAAPAADAYDFVNRSDLWPQRLPHVGRVLLTEDEPGIQVMEMDTVTADGSAHTTRSVRVCTPGRRIVYKQLLPPKMLLGHSGRWEFTEHDGGTRIAAEHTVALNPAAVPELLGADATLADARNHIREALSRNSRSTLAHAAAAR</sequence>
<organism evidence="2 3">
    <name type="scientific">Actinoplanes missouriensis (strain ATCC 14538 / DSM 43046 / CBS 188.64 / JCM 3121 / NBRC 102363 / NCIMB 12654 / NRRL B-3342 / UNCC 431)</name>
    <dbReference type="NCBI Taxonomy" id="512565"/>
    <lineage>
        <taxon>Bacteria</taxon>
        <taxon>Bacillati</taxon>
        <taxon>Actinomycetota</taxon>
        <taxon>Actinomycetes</taxon>
        <taxon>Micromonosporales</taxon>
        <taxon>Micromonosporaceae</taxon>
        <taxon>Actinoplanes</taxon>
    </lineage>
</organism>
<gene>
    <name evidence="2" type="ordered locus">AMIS_50660</name>
</gene>
<evidence type="ECO:0000259" key="1">
    <source>
        <dbReference type="Pfam" id="PF03364"/>
    </source>
</evidence>
<dbReference type="AlphaFoldDB" id="I0HB99"/>
<protein>
    <submittedName>
        <fullName evidence="2">Putative polyketide cyclase/dehydrase</fullName>
    </submittedName>
</protein>
<dbReference type="CDD" id="cd08861">
    <property type="entry name" value="OtcD1_ARO-CYC_like"/>
    <property type="match status" value="2"/>
</dbReference>
<dbReference type="eggNOG" id="COG2867">
    <property type="taxonomic scope" value="Bacteria"/>
</dbReference>